<reference evidence="2" key="1">
    <citation type="submission" date="2023-06" db="EMBL/GenBank/DDBJ databases">
        <title>Genomic analysis of the entomopathogenic nematode Steinernema hermaphroditum.</title>
        <authorList>
            <person name="Schwarz E.M."/>
            <person name="Heppert J.K."/>
            <person name="Baniya A."/>
            <person name="Schwartz H.T."/>
            <person name="Tan C.-H."/>
            <person name="Antoshechkin I."/>
            <person name="Sternberg P.W."/>
            <person name="Goodrich-Blair H."/>
            <person name="Dillman A.R."/>
        </authorList>
    </citation>
    <scope>NUCLEOTIDE SEQUENCE</scope>
    <source>
        <strain evidence="2">PS9179</strain>
        <tissue evidence="2">Whole animal</tissue>
    </source>
</reference>
<protein>
    <submittedName>
        <fullName evidence="2">Uncharacterized protein</fullName>
    </submittedName>
</protein>
<evidence type="ECO:0000256" key="1">
    <source>
        <dbReference type="SAM" id="SignalP"/>
    </source>
</evidence>
<keyword evidence="1" id="KW-0732">Signal</keyword>
<proteinExistence type="predicted"/>
<feature type="chain" id="PRO_5041466743" evidence="1">
    <location>
        <begin position="23"/>
        <end position="159"/>
    </location>
</feature>
<comment type="caution">
    <text evidence="2">The sequence shown here is derived from an EMBL/GenBank/DDBJ whole genome shotgun (WGS) entry which is preliminary data.</text>
</comment>
<sequence length="159" mass="17940">MERCLLFLSLLLVLGFENGVLCSSHEDCDCQKTSQAFGTDLLEFFNLITDSTYAWCGTSFGNYDRRPVLRWMLAAFEDLEKKFEAPCEFVFEVPAFSSDCEMLVEATSRFQKHAETVAAYAGTLCDCGCGIPDKDRAVLRELLANTRKFLAQQLKKMNA</sequence>
<evidence type="ECO:0000313" key="3">
    <source>
        <dbReference type="Proteomes" id="UP001175271"/>
    </source>
</evidence>
<gene>
    <name evidence="2" type="ORF">QR680_008946</name>
</gene>
<organism evidence="2 3">
    <name type="scientific">Steinernema hermaphroditum</name>
    <dbReference type="NCBI Taxonomy" id="289476"/>
    <lineage>
        <taxon>Eukaryota</taxon>
        <taxon>Metazoa</taxon>
        <taxon>Ecdysozoa</taxon>
        <taxon>Nematoda</taxon>
        <taxon>Chromadorea</taxon>
        <taxon>Rhabditida</taxon>
        <taxon>Tylenchina</taxon>
        <taxon>Panagrolaimomorpha</taxon>
        <taxon>Strongyloidoidea</taxon>
        <taxon>Steinernematidae</taxon>
        <taxon>Steinernema</taxon>
    </lineage>
</organism>
<accession>A0AA39IKY6</accession>
<dbReference type="Proteomes" id="UP001175271">
    <property type="component" value="Unassembled WGS sequence"/>
</dbReference>
<feature type="signal peptide" evidence="1">
    <location>
        <begin position="1"/>
        <end position="22"/>
    </location>
</feature>
<dbReference type="AlphaFoldDB" id="A0AA39IKY6"/>
<name>A0AA39IKY6_9BILA</name>
<evidence type="ECO:0000313" key="2">
    <source>
        <dbReference type="EMBL" id="KAK0424959.1"/>
    </source>
</evidence>
<keyword evidence="3" id="KW-1185">Reference proteome</keyword>
<dbReference type="EMBL" id="JAUCMV010000001">
    <property type="protein sequence ID" value="KAK0424959.1"/>
    <property type="molecule type" value="Genomic_DNA"/>
</dbReference>